<protein>
    <submittedName>
        <fullName evidence="4">Polysaccharide deacetylase</fullName>
    </submittedName>
</protein>
<dbReference type="PANTHER" id="PTHR34216:SF3">
    <property type="entry name" value="POLY-BETA-1,6-N-ACETYL-D-GLUCOSAMINE N-DEACETYLASE"/>
    <property type="match status" value="1"/>
</dbReference>
<feature type="domain" description="NodB homology" evidence="3">
    <location>
        <begin position="82"/>
        <end position="353"/>
    </location>
</feature>
<dbReference type="GO" id="GO:0005576">
    <property type="term" value="C:extracellular region"/>
    <property type="evidence" value="ECO:0007669"/>
    <property type="project" value="UniProtKB-SubCell"/>
</dbReference>
<dbReference type="Proteomes" id="UP000265903">
    <property type="component" value="Unassembled WGS sequence"/>
</dbReference>
<evidence type="ECO:0000256" key="1">
    <source>
        <dbReference type="ARBA" id="ARBA00004613"/>
    </source>
</evidence>
<dbReference type="Gene3D" id="3.20.20.370">
    <property type="entry name" value="Glycoside hydrolase/deacetylase"/>
    <property type="match status" value="1"/>
</dbReference>
<keyword evidence="5" id="KW-1185">Reference proteome</keyword>
<dbReference type="GO" id="GO:0005975">
    <property type="term" value="P:carbohydrate metabolic process"/>
    <property type="evidence" value="ECO:0007669"/>
    <property type="project" value="InterPro"/>
</dbReference>
<dbReference type="InterPro" id="IPR011330">
    <property type="entry name" value="Glyco_hydro/deAcase_b/a-brl"/>
</dbReference>
<dbReference type="Pfam" id="PF01522">
    <property type="entry name" value="Polysacc_deac_1"/>
    <property type="match status" value="1"/>
</dbReference>
<dbReference type="GO" id="GO:0016810">
    <property type="term" value="F:hydrolase activity, acting on carbon-nitrogen (but not peptide) bonds"/>
    <property type="evidence" value="ECO:0007669"/>
    <property type="project" value="InterPro"/>
</dbReference>
<dbReference type="RefSeq" id="WP_114333600.1">
    <property type="nucleotide sequence ID" value="NZ_QMDL01000001.1"/>
</dbReference>
<sequence>MGLFSKTIRTLGPWGGYQLARQICRNQPRILMYHRFSDPPVKGWASPHFFEQQVRHIKDNYNPFSLVGLMQYKREHGRMPSHAVVITVDDGYRDFYQYAYPILKKYQVPSTLFVTTGFIERKLWLWPDKITWLLSQVDYIQEAVTIDALRSEAGPVNAETRQVYWQQWNDHALSLPDDEKHWFIDELARQLGKAIPEAIPPEFEPLSWDELAEMQQNGVEIGGHTVTHPSLGRVSQSQAKVEIVGCSNALNENLGRRSRTFCYPNGQPSDFQYFLPALVEDSGFLGAVTAFPDANGTKDPFLMRRHVSGDDMFQFFKATSGVELLGHRLRRDIRLRRDFFLGTTDIASPGVNA</sequence>
<evidence type="ECO:0000259" key="3">
    <source>
        <dbReference type="PROSITE" id="PS51677"/>
    </source>
</evidence>
<dbReference type="EMBL" id="QMDL01000001">
    <property type="protein sequence ID" value="RMJ06135.1"/>
    <property type="molecule type" value="Genomic_DNA"/>
</dbReference>
<evidence type="ECO:0000313" key="4">
    <source>
        <dbReference type="EMBL" id="RMJ06135.1"/>
    </source>
</evidence>
<accession>A0A3M2RMP7</accession>
<dbReference type="PROSITE" id="PS51677">
    <property type="entry name" value="NODB"/>
    <property type="match status" value="1"/>
</dbReference>
<proteinExistence type="predicted"/>
<organism evidence="4 5">
    <name type="scientific">Marinobacter litoralis</name>
    <dbReference type="NCBI Taxonomy" id="187981"/>
    <lineage>
        <taxon>Bacteria</taxon>
        <taxon>Pseudomonadati</taxon>
        <taxon>Pseudomonadota</taxon>
        <taxon>Gammaproteobacteria</taxon>
        <taxon>Pseudomonadales</taxon>
        <taxon>Marinobacteraceae</taxon>
        <taxon>Marinobacter</taxon>
    </lineage>
</organism>
<dbReference type="CDD" id="cd10918">
    <property type="entry name" value="CE4_NodB_like_5s_6s"/>
    <property type="match status" value="1"/>
</dbReference>
<comment type="subcellular location">
    <subcellularLocation>
        <location evidence="1">Secreted</location>
    </subcellularLocation>
</comment>
<dbReference type="InterPro" id="IPR051398">
    <property type="entry name" value="Polysacch_Deacetylase"/>
</dbReference>
<dbReference type="OrthoDB" id="9814639at2"/>
<dbReference type="InterPro" id="IPR002509">
    <property type="entry name" value="NODB_dom"/>
</dbReference>
<name>A0A3M2RMP7_9GAMM</name>
<comment type="caution">
    <text evidence="4">The sequence shown here is derived from an EMBL/GenBank/DDBJ whole genome shotgun (WGS) entry which is preliminary data.</text>
</comment>
<evidence type="ECO:0000313" key="5">
    <source>
        <dbReference type="Proteomes" id="UP000265903"/>
    </source>
</evidence>
<keyword evidence="2" id="KW-0732">Signal</keyword>
<dbReference type="PANTHER" id="PTHR34216">
    <property type="match status" value="1"/>
</dbReference>
<reference evidence="4 5" key="1">
    <citation type="submission" date="2018-08" db="EMBL/GenBank/DDBJ databases">
        <title>Whole Genome Sequence of the Moderate Halophilic Marine Bacterium Marinobacter litoralis Sw-45.</title>
        <authorList>
            <person name="Musa H."/>
        </authorList>
    </citation>
    <scope>NUCLEOTIDE SEQUENCE [LARGE SCALE GENOMIC DNA]</scope>
    <source>
        <strain evidence="4 5">Sw-45</strain>
    </source>
</reference>
<evidence type="ECO:0000256" key="2">
    <source>
        <dbReference type="ARBA" id="ARBA00022729"/>
    </source>
</evidence>
<dbReference type="AlphaFoldDB" id="A0A3M2RMP7"/>
<gene>
    <name evidence="4" type="ORF">DOQ08_00820</name>
</gene>
<dbReference type="SUPFAM" id="SSF88713">
    <property type="entry name" value="Glycoside hydrolase/deacetylase"/>
    <property type="match status" value="1"/>
</dbReference>